<dbReference type="EMBL" id="RJMB01000001">
    <property type="protein sequence ID" value="RNL87482.1"/>
    <property type="molecule type" value="Genomic_DNA"/>
</dbReference>
<dbReference type="InterPro" id="IPR028037">
    <property type="entry name" value="Antitoxin_Rv0909/MT0933"/>
</dbReference>
<dbReference type="Pfam" id="PF14013">
    <property type="entry name" value="MT0933_antitox"/>
    <property type="match status" value="1"/>
</dbReference>
<evidence type="ECO:0000256" key="1">
    <source>
        <dbReference type="SAM" id="MobiDB-lite"/>
    </source>
</evidence>
<feature type="compositionally biased region" description="Basic and acidic residues" evidence="1">
    <location>
        <begin position="84"/>
        <end position="94"/>
    </location>
</feature>
<dbReference type="OrthoDB" id="5125103at2"/>
<accession>A0A3N0EI71</accession>
<protein>
    <submittedName>
        <fullName evidence="2">Antitoxin</fullName>
    </submittedName>
</protein>
<proteinExistence type="predicted"/>
<feature type="region of interest" description="Disordered" evidence="1">
    <location>
        <begin position="18"/>
        <end position="94"/>
    </location>
</feature>
<evidence type="ECO:0000313" key="3">
    <source>
        <dbReference type="Proteomes" id="UP000269198"/>
    </source>
</evidence>
<organism evidence="2 3">
    <name type="scientific">Halostreptopolyspora alba</name>
    <dbReference type="NCBI Taxonomy" id="2487137"/>
    <lineage>
        <taxon>Bacteria</taxon>
        <taxon>Bacillati</taxon>
        <taxon>Actinomycetota</taxon>
        <taxon>Actinomycetes</taxon>
        <taxon>Streptosporangiales</taxon>
        <taxon>Nocardiopsidaceae</taxon>
        <taxon>Halostreptopolyspora</taxon>
    </lineage>
</organism>
<keyword evidence="3" id="KW-1185">Reference proteome</keyword>
<name>A0A3N0EI71_9ACTN</name>
<feature type="compositionally biased region" description="Basic and acidic residues" evidence="1">
    <location>
        <begin position="61"/>
        <end position="75"/>
    </location>
</feature>
<comment type="caution">
    <text evidence="2">The sequence shown here is derived from an EMBL/GenBank/DDBJ whole genome shotgun (WGS) entry which is preliminary data.</text>
</comment>
<dbReference type="RefSeq" id="WP_123199347.1">
    <property type="nucleotide sequence ID" value="NZ_RJMB01000001.1"/>
</dbReference>
<reference evidence="2 3" key="1">
    <citation type="submission" date="2018-11" db="EMBL/GenBank/DDBJ databases">
        <title>The genome draft of YIM 96095.</title>
        <authorList>
            <person name="Tang S.-K."/>
            <person name="Chunyu W.-X."/>
            <person name="Feng Y.-Z."/>
        </authorList>
    </citation>
    <scope>NUCLEOTIDE SEQUENCE [LARGE SCALE GENOMIC DNA]</scope>
    <source>
        <strain evidence="2 3">YIM 96095</strain>
    </source>
</reference>
<evidence type="ECO:0000313" key="2">
    <source>
        <dbReference type="EMBL" id="RNL87482.1"/>
    </source>
</evidence>
<sequence length="94" mass="10496">MANLQSLLRQALGYLRRNPDKANRHLHTASDTIKKRTGGRYNRHIDKAISGASRYLTKQSGRSDRGAPEDRDLGHRSGGSAPNHRPDGDDHRRG</sequence>
<gene>
    <name evidence="2" type="ORF">EFW17_01315</name>
</gene>
<dbReference type="AlphaFoldDB" id="A0A3N0EI71"/>
<dbReference type="Proteomes" id="UP000269198">
    <property type="component" value="Unassembled WGS sequence"/>
</dbReference>